<gene>
    <name evidence="1" type="ORF">C1645_734499</name>
</gene>
<sequence length="165" mass="19492">MKDQNKIIQNILFTTKRILKSVENTHVNTEFLHYQNWIVELIEEIIIRLGKIENVNGSDAWANISRAFSIKLKSKKVDFTQDMVSYIQLLSKVLDKTGITLKDFEFLMKLKWKSNSKFHLKKSQTIEEALEELEQFLKSPPDGLQDYVMPLTKAIYYVVKTWRYD</sequence>
<accession>A0A397T988</accession>
<protein>
    <submittedName>
        <fullName evidence="1">Uncharacterized protein</fullName>
    </submittedName>
</protein>
<name>A0A397T988_9GLOM</name>
<dbReference type="OrthoDB" id="10362721at2759"/>
<evidence type="ECO:0000313" key="1">
    <source>
        <dbReference type="EMBL" id="RIA94788.1"/>
    </source>
</evidence>
<dbReference type="Proteomes" id="UP000265703">
    <property type="component" value="Unassembled WGS sequence"/>
</dbReference>
<dbReference type="EMBL" id="QKYT01000073">
    <property type="protein sequence ID" value="RIA94788.1"/>
    <property type="molecule type" value="Genomic_DNA"/>
</dbReference>
<proteinExistence type="predicted"/>
<organism evidence="1 2">
    <name type="scientific">Glomus cerebriforme</name>
    <dbReference type="NCBI Taxonomy" id="658196"/>
    <lineage>
        <taxon>Eukaryota</taxon>
        <taxon>Fungi</taxon>
        <taxon>Fungi incertae sedis</taxon>
        <taxon>Mucoromycota</taxon>
        <taxon>Glomeromycotina</taxon>
        <taxon>Glomeromycetes</taxon>
        <taxon>Glomerales</taxon>
        <taxon>Glomeraceae</taxon>
        <taxon>Glomus</taxon>
    </lineage>
</organism>
<reference evidence="1 2" key="1">
    <citation type="submission" date="2018-06" db="EMBL/GenBank/DDBJ databases">
        <title>Comparative genomics reveals the genomic features of Rhizophagus irregularis, R. cerebriforme, R. diaphanum and Gigaspora rosea, and their symbiotic lifestyle signature.</title>
        <authorList>
            <person name="Morin E."/>
            <person name="San Clemente H."/>
            <person name="Chen E.C.H."/>
            <person name="De La Providencia I."/>
            <person name="Hainaut M."/>
            <person name="Kuo A."/>
            <person name="Kohler A."/>
            <person name="Murat C."/>
            <person name="Tang N."/>
            <person name="Roy S."/>
            <person name="Loubradou J."/>
            <person name="Henrissat B."/>
            <person name="Grigoriev I.V."/>
            <person name="Corradi N."/>
            <person name="Roux C."/>
            <person name="Martin F.M."/>
        </authorList>
    </citation>
    <scope>NUCLEOTIDE SEQUENCE [LARGE SCALE GENOMIC DNA]</scope>
    <source>
        <strain evidence="1 2">DAOM 227022</strain>
    </source>
</reference>
<comment type="caution">
    <text evidence="1">The sequence shown here is derived from an EMBL/GenBank/DDBJ whole genome shotgun (WGS) entry which is preliminary data.</text>
</comment>
<dbReference type="AlphaFoldDB" id="A0A397T988"/>
<evidence type="ECO:0000313" key="2">
    <source>
        <dbReference type="Proteomes" id="UP000265703"/>
    </source>
</evidence>
<keyword evidence="2" id="KW-1185">Reference proteome</keyword>